<name>A0A4R3NAK4_9BACI</name>
<evidence type="ECO:0000256" key="1">
    <source>
        <dbReference type="ARBA" id="ARBA00022801"/>
    </source>
</evidence>
<dbReference type="InterPro" id="IPR036264">
    <property type="entry name" value="Bact_exopeptidase_dim_dom"/>
</dbReference>
<dbReference type="EMBL" id="SMAN01000002">
    <property type="protein sequence ID" value="TCT26492.1"/>
    <property type="molecule type" value="Genomic_DNA"/>
</dbReference>
<feature type="binding site" evidence="2">
    <location>
        <position position="363"/>
    </location>
    <ligand>
        <name>Mn(2+)</name>
        <dbReference type="ChEBI" id="CHEBI:29035"/>
        <label>2</label>
    </ligand>
</feature>
<dbReference type="GO" id="GO:0046872">
    <property type="term" value="F:metal ion binding"/>
    <property type="evidence" value="ECO:0007669"/>
    <property type="project" value="UniProtKB-KW"/>
</dbReference>
<dbReference type="PANTHER" id="PTHR11014">
    <property type="entry name" value="PEPTIDASE M20 FAMILY MEMBER"/>
    <property type="match status" value="1"/>
</dbReference>
<dbReference type="Gene3D" id="3.30.70.360">
    <property type="match status" value="1"/>
</dbReference>
<feature type="binding site" evidence="2">
    <location>
        <position position="104"/>
    </location>
    <ligand>
        <name>Mn(2+)</name>
        <dbReference type="ChEBI" id="CHEBI:29035"/>
        <label>2</label>
    </ligand>
</feature>
<gene>
    <name evidence="4" type="ORF">EDD68_102194</name>
</gene>
<dbReference type="OrthoDB" id="9776731at2"/>
<dbReference type="GO" id="GO:0050118">
    <property type="term" value="F:N-acetyldiaminopimelate deacetylase activity"/>
    <property type="evidence" value="ECO:0007669"/>
    <property type="project" value="UniProtKB-ARBA"/>
</dbReference>
<evidence type="ECO:0000259" key="3">
    <source>
        <dbReference type="Pfam" id="PF07687"/>
    </source>
</evidence>
<feature type="binding site" evidence="2">
    <location>
        <position position="164"/>
    </location>
    <ligand>
        <name>Mn(2+)</name>
        <dbReference type="ChEBI" id="CHEBI:29035"/>
        <label>2</label>
    </ligand>
</feature>
<dbReference type="SUPFAM" id="SSF55031">
    <property type="entry name" value="Bacterial exopeptidase dimerisation domain"/>
    <property type="match status" value="1"/>
</dbReference>
<keyword evidence="2" id="KW-0464">Manganese</keyword>
<dbReference type="InterPro" id="IPR002933">
    <property type="entry name" value="Peptidase_M20"/>
</dbReference>
<dbReference type="InterPro" id="IPR017439">
    <property type="entry name" value="Amidohydrolase"/>
</dbReference>
<keyword evidence="1 4" id="KW-0378">Hydrolase</keyword>
<reference evidence="4 5" key="1">
    <citation type="submission" date="2019-03" db="EMBL/GenBank/DDBJ databases">
        <title>Genomic Encyclopedia of Type Strains, Phase IV (KMG-IV): sequencing the most valuable type-strain genomes for metagenomic binning, comparative biology and taxonomic classification.</title>
        <authorList>
            <person name="Goeker M."/>
        </authorList>
    </citation>
    <scope>NUCLEOTIDE SEQUENCE [LARGE SCALE GENOMIC DNA]</scope>
    <source>
        <strain evidence="4 5">DSM 25894</strain>
    </source>
</reference>
<dbReference type="NCBIfam" id="TIGR01891">
    <property type="entry name" value="amidohydrolases"/>
    <property type="match status" value="1"/>
</dbReference>
<dbReference type="Proteomes" id="UP000294650">
    <property type="component" value="Unassembled WGS sequence"/>
</dbReference>
<feature type="binding site" evidence="2">
    <location>
        <position position="102"/>
    </location>
    <ligand>
        <name>Mn(2+)</name>
        <dbReference type="ChEBI" id="CHEBI:29035"/>
        <label>2</label>
    </ligand>
</feature>
<protein>
    <submittedName>
        <fullName evidence="4">Amidohydrolase</fullName>
    </submittedName>
</protein>
<comment type="caution">
    <text evidence="4">The sequence shown here is derived from an EMBL/GenBank/DDBJ whole genome shotgun (WGS) entry which is preliminary data.</text>
</comment>
<evidence type="ECO:0000313" key="5">
    <source>
        <dbReference type="Proteomes" id="UP000294650"/>
    </source>
</evidence>
<dbReference type="RefSeq" id="WP_132370846.1">
    <property type="nucleotide sequence ID" value="NZ_SMAN01000002.1"/>
</dbReference>
<accession>A0A4R3NAK4</accession>
<comment type="cofactor">
    <cofactor evidence="2">
        <name>Mn(2+)</name>
        <dbReference type="ChEBI" id="CHEBI:29035"/>
    </cofactor>
    <text evidence="2">The Mn(2+) ion enhances activity.</text>
</comment>
<organism evidence="4 5">
    <name type="scientific">Melghiribacillus thermohalophilus</name>
    <dbReference type="NCBI Taxonomy" id="1324956"/>
    <lineage>
        <taxon>Bacteria</taxon>
        <taxon>Bacillati</taxon>
        <taxon>Bacillota</taxon>
        <taxon>Bacilli</taxon>
        <taxon>Bacillales</taxon>
        <taxon>Bacillaceae</taxon>
        <taxon>Melghiribacillus</taxon>
    </lineage>
</organism>
<feature type="binding site" evidence="2">
    <location>
        <position position="138"/>
    </location>
    <ligand>
        <name>Mn(2+)</name>
        <dbReference type="ChEBI" id="CHEBI:29035"/>
        <label>2</label>
    </ligand>
</feature>
<dbReference type="CDD" id="cd03886">
    <property type="entry name" value="M20_Acy1"/>
    <property type="match status" value="1"/>
</dbReference>
<dbReference type="FunFam" id="3.30.70.360:FF:000001">
    <property type="entry name" value="N-acetyldiaminopimelate deacetylase"/>
    <property type="match status" value="1"/>
</dbReference>
<dbReference type="SUPFAM" id="SSF53187">
    <property type="entry name" value="Zn-dependent exopeptidases"/>
    <property type="match status" value="1"/>
</dbReference>
<dbReference type="PIRSF" id="PIRSF005962">
    <property type="entry name" value="Pept_M20D_amidohydro"/>
    <property type="match status" value="1"/>
</dbReference>
<evidence type="ECO:0000313" key="4">
    <source>
        <dbReference type="EMBL" id="TCT26492.1"/>
    </source>
</evidence>
<keyword evidence="2" id="KW-0479">Metal-binding</keyword>
<evidence type="ECO:0000256" key="2">
    <source>
        <dbReference type="PIRSR" id="PIRSR005962-1"/>
    </source>
</evidence>
<proteinExistence type="predicted"/>
<sequence>MKNILQMTEPLTNKLLEIRKELHQHPEVSGEEYETTRRIKQWLTDAGCRILPINTQTGAVAEVSGNKEGPTVAFRADIDALPIPEQTGLPYSSKNENAFHGCGHDWHTTIALGAAMVLSQIRDQFAGHVRFIFQPAEETTQGAKALIDHGLFQDGKIQGIFGLHNQPSIPAGKVGITEHRLMAAVDTLHITIKGKSGHGAIPHQNIDAVVAGSAVVMGLQTAVSRNIDPFEPVVITIGSFHSGTAHNVIAGTAELWGTVRSFNPDVRKQLPELIQRISVDIAAGCGAEAKAEIIPQVPAIQNDAEMTSIVKKAAQSVMGKDSIVKPEPTMGGEDFSLYQEHVPGCYFWVGTGDPMKSIDKPWHDPAFLVNDELIPDTVRLVAEILLTSLKHFQTFTKGEVNHDANLL</sequence>
<dbReference type="AlphaFoldDB" id="A0A4R3NAK4"/>
<dbReference type="Gene3D" id="3.40.630.10">
    <property type="entry name" value="Zn peptidases"/>
    <property type="match status" value="1"/>
</dbReference>
<keyword evidence="5" id="KW-1185">Reference proteome</keyword>
<dbReference type="Pfam" id="PF01546">
    <property type="entry name" value="Peptidase_M20"/>
    <property type="match status" value="1"/>
</dbReference>
<dbReference type="InterPro" id="IPR011650">
    <property type="entry name" value="Peptidase_M20_dimer"/>
</dbReference>
<feature type="domain" description="Peptidase M20 dimerisation" evidence="3">
    <location>
        <begin position="187"/>
        <end position="277"/>
    </location>
</feature>
<dbReference type="PANTHER" id="PTHR11014:SF63">
    <property type="entry name" value="METALLOPEPTIDASE, PUTATIVE (AFU_ORTHOLOGUE AFUA_6G09600)-RELATED"/>
    <property type="match status" value="1"/>
</dbReference>
<dbReference type="Pfam" id="PF07687">
    <property type="entry name" value="M20_dimer"/>
    <property type="match status" value="1"/>
</dbReference>
<dbReference type="GO" id="GO:0019877">
    <property type="term" value="P:diaminopimelate biosynthetic process"/>
    <property type="evidence" value="ECO:0007669"/>
    <property type="project" value="UniProtKB-ARBA"/>
</dbReference>